<dbReference type="AlphaFoldDB" id="A0A5N5HCS3"/>
<keyword evidence="1" id="KW-0732">Signal</keyword>
<evidence type="ECO:0000256" key="1">
    <source>
        <dbReference type="SAM" id="SignalP"/>
    </source>
</evidence>
<sequence>MEKAAFKTSMISRVVFLVICVAAGAEAAKAVQRCNSNADCKTYPCTSDFVLCVDHVCTCEVANAIHDVAADCRSLTDCRDTAEDCPKGRATCHNGKCLCFLPEFSQSGPQIQNDQCSVLTDCKGVKCAFGTIKCVDGECKCVDG</sequence>
<accession>A0A5N5HCS3</accession>
<keyword evidence="3" id="KW-1185">Reference proteome</keyword>
<dbReference type="EMBL" id="SMOL01000160">
    <property type="protein sequence ID" value="KAB2624383.1"/>
    <property type="molecule type" value="Genomic_DNA"/>
</dbReference>
<evidence type="ECO:0000313" key="2">
    <source>
        <dbReference type="EMBL" id="KAB2624383.1"/>
    </source>
</evidence>
<feature type="signal peptide" evidence="1">
    <location>
        <begin position="1"/>
        <end position="27"/>
    </location>
</feature>
<protein>
    <submittedName>
        <fullName evidence="2">Uncharacterized protein</fullName>
    </submittedName>
</protein>
<comment type="caution">
    <text evidence="2">The sequence shown here is derived from an EMBL/GenBank/DDBJ whole genome shotgun (WGS) entry which is preliminary data.</text>
</comment>
<evidence type="ECO:0000313" key="3">
    <source>
        <dbReference type="Proteomes" id="UP000327157"/>
    </source>
</evidence>
<dbReference type="Proteomes" id="UP000327157">
    <property type="component" value="Chromosome 16"/>
</dbReference>
<gene>
    <name evidence="2" type="ORF">D8674_016043</name>
</gene>
<reference evidence="3" key="2">
    <citation type="submission" date="2019-10" db="EMBL/GenBank/DDBJ databases">
        <title>A de novo genome assembly of a pear dwarfing rootstock.</title>
        <authorList>
            <person name="Wang F."/>
            <person name="Wang J."/>
            <person name="Li S."/>
            <person name="Zhang Y."/>
            <person name="Fang M."/>
            <person name="Ma L."/>
            <person name="Zhao Y."/>
            <person name="Jiang S."/>
        </authorList>
    </citation>
    <scope>NUCLEOTIDE SEQUENCE [LARGE SCALE GENOMIC DNA]</scope>
</reference>
<feature type="chain" id="PRO_5024439426" evidence="1">
    <location>
        <begin position="28"/>
        <end position="144"/>
    </location>
</feature>
<reference evidence="2 3" key="3">
    <citation type="submission" date="2019-11" db="EMBL/GenBank/DDBJ databases">
        <title>A de novo genome assembly of a pear dwarfing rootstock.</title>
        <authorList>
            <person name="Wang F."/>
            <person name="Wang J."/>
            <person name="Li S."/>
            <person name="Zhang Y."/>
            <person name="Fang M."/>
            <person name="Ma L."/>
            <person name="Zhao Y."/>
            <person name="Jiang S."/>
        </authorList>
    </citation>
    <scope>NUCLEOTIDE SEQUENCE [LARGE SCALE GENOMIC DNA]</scope>
    <source>
        <strain evidence="2">S2</strain>
        <tissue evidence="2">Leaf</tissue>
    </source>
</reference>
<dbReference type="OrthoDB" id="1174188at2759"/>
<proteinExistence type="predicted"/>
<reference evidence="2 3" key="1">
    <citation type="submission" date="2019-09" db="EMBL/GenBank/DDBJ databases">
        <authorList>
            <person name="Ou C."/>
        </authorList>
    </citation>
    <scope>NUCLEOTIDE SEQUENCE [LARGE SCALE GENOMIC DNA]</scope>
    <source>
        <strain evidence="2">S2</strain>
        <tissue evidence="2">Leaf</tissue>
    </source>
</reference>
<name>A0A5N5HCS3_9ROSA</name>
<organism evidence="2 3">
    <name type="scientific">Pyrus ussuriensis x Pyrus communis</name>
    <dbReference type="NCBI Taxonomy" id="2448454"/>
    <lineage>
        <taxon>Eukaryota</taxon>
        <taxon>Viridiplantae</taxon>
        <taxon>Streptophyta</taxon>
        <taxon>Embryophyta</taxon>
        <taxon>Tracheophyta</taxon>
        <taxon>Spermatophyta</taxon>
        <taxon>Magnoliopsida</taxon>
        <taxon>eudicotyledons</taxon>
        <taxon>Gunneridae</taxon>
        <taxon>Pentapetalae</taxon>
        <taxon>rosids</taxon>
        <taxon>fabids</taxon>
        <taxon>Rosales</taxon>
        <taxon>Rosaceae</taxon>
        <taxon>Amygdaloideae</taxon>
        <taxon>Maleae</taxon>
        <taxon>Pyrus</taxon>
    </lineage>
</organism>